<dbReference type="GO" id="GO:0003677">
    <property type="term" value="F:DNA binding"/>
    <property type="evidence" value="ECO:0007669"/>
    <property type="project" value="UniProtKB-KW"/>
</dbReference>
<keyword evidence="2" id="KW-0238">DNA-binding</keyword>
<dbReference type="Gene3D" id="1.10.10.10">
    <property type="entry name" value="Winged helix-like DNA-binding domain superfamily/Winged helix DNA-binding domain"/>
    <property type="match status" value="1"/>
</dbReference>
<dbReference type="EMBL" id="JAUSVV010000007">
    <property type="protein sequence ID" value="MDQ0443625.1"/>
    <property type="molecule type" value="Genomic_DNA"/>
</dbReference>
<dbReference type="InterPro" id="IPR000792">
    <property type="entry name" value="Tscrpt_reg_LuxR_C"/>
</dbReference>
<dbReference type="RefSeq" id="WP_238247675.1">
    <property type="nucleotide sequence ID" value="NZ_BPQX01000012.1"/>
</dbReference>
<feature type="domain" description="HTH luxR-type" evidence="1">
    <location>
        <begin position="138"/>
        <end position="195"/>
    </location>
</feature>
<dbReference type="InterPro" id="IPR016032">
    <property type="entry name" value="Sig_transdc_resp-reg_C-effctor"/>
</dbReference>
<evidence type="ECO:0000313" key="3">
    <source>
        <dbReference type="Proteomes" id="UP001236369"/>
    </source>
</evidence>
<accession>A0ABU0HMT0</accession>
<dbReference type="SMART" id="SM00421">
    <property type="entry name" value="HTH_LUXR"/>
    <property type="match status" value="1"/>
</dbReference>
<reference evidence="2 3" key="1">
    <citation type="submission" date="2023-07" db="EMBL/GenBank/DDBJ databases">
        <title>Genomic Encyclopedia of Type Strains, Phase IV (KMG-IV): sequencing the most valuable type-strain genomes for metagenomic binning, comparative biology and taxonomic classification.</title>
        <authorList>
            <person name="Goeker M."/>
        </authorList>
    </citation>
    <scope>NUCLEOTIDE SEQUENCE [LARGE SCALE GENOMIC DNA]</scope>
    <source>
        <strain evidence="2 3">DSM 19562</strain>
    </source>
</reference>
<evidence type="ECO:0000313" key="2">
    <source>
        <dbReference type="EMBL" id="MDQ0443625.1"/>
    </source>
</evidence>
<sequence length="207" mass="21887">MAGGDPDLCPNPAAAEIALRSFVEQFEEGLAVVDKGGRALFINNAAAKFLDGTHLRLVDGCLRAHSPVDSMALRRMLAECVDRTGGSSIRLVFDDDTLLIAASAIRSRGPASVEPTVLLRLIKPETALMPSEDALRAQFGFTLAEAALALALLAGNDLAACATARGITMNTARAHLRSMFDKTGTSRQASLIRLLLLCPRTIMGQAA</sequence>
<gene>
    <name evidence="2" type="ORF">QO016_003130</name>
</gene>
<dbReference type="InterPro" id="IPR036388">
    <property type="entry name" value="WH-like_DNA-bd_sf"/>
</dbReference>
<dbReference type="Proteomes" id="UP001236369">
    <property type="component" value="Unassembled WGS sequence"/>
</dbReference>
<keyword evidence="3" id="KW-1185">Reference proteome</keyword>
<organism evidence="2 3">
    <name type="scientific">Methylobacterium persicinum</name>
    <dbReference type="NCBI Taxonomy" id="374426"/>
    <lineage>
        <taxon>Bacteria</taxon>
        <taxon>Pseudomonadati</taxon>
        <taxon>Pseudomonadota</taxon>
        <taxon>Alphaproteobacteria</taxon>
        <taxon>Hyphomicrobiales</taxon>
        <taxon>Methylobacteriaceae</taxon>
        <taxon>Methylobacterium</taxon>
    </lineage>
</organism>
<protein>
    <submittedName>
        <fullName evidence="2">DNA-binding CsgD family transcriptional regulator</fullName>
    </submittedName>
</protein>
<name>A0ABU0HMT0_9HYPH</name>
<proteinExistence type="predicted"/>
<dbReference type="SUPFAM" id="SSF46894">
    <property type="entry name" value="C-terminal effector domain of the bipartite response regulators"/>
    <property type="match status" value="1"/>
</dbReference>
<evidence type="ECO:0000259" key="1">
    <source>
        <dbReference type="SMART" id="SM00421"/>
    </source>
</evidence>
<comment type="caution">
    <text evidence="2">The sequence shown here is derived from an EMBL/GenBank/DDBJ whole genome shotgun (WGS) entry which is preliminary data.</text>
</comment>